<dbReference type="RefSeq" id="XP_024697792.1">
    <property type="nucleotide sequence ID" value="XM_024836537.1"/>
</dbReference>
<evidence type="ECO:0000313" key="1">
    <source>
        <dbReference type="EMBL" id="PKY09198.1"/>
    </source>
</evidence>
<accession>A0A2I1DH50</accession>
<dbReference type="EMBL" id="MSFM01000001">
    <property type="protein sequence ID" value="PKY09198.1"/>
    <property type="molecule type" value="Genomic_DNA"/>
</dbReference>
<reference evidence="1" key="1">
    <citation type="submission" date="2016-12" db="EMBL/GenBank/DDBJ databases">
        <title>The genomes of Aspergillus section Nigri reveals drivers in fungal speciation.</title>
        <authorList>
            <consortium name="DOE Joint Genome Institute"/>
            <person name="Vesth T.C."/>
            <person name="Nybo J."/>
            <person name="Theobald S."/>
            <person name="Brandl J."/>
            <person name="Frisvad J.C."/>
            <person name="Nielsen K.F."/>
            <person name="Lyhne E.K."/>
            <person name="Kogle M.E."/>
            <person name="Kuo A."/>
            <person name="Riley R."/>
            <person name="Clum A."/>
            <person name="Nolan M."/>
            <person name="Lipzen A."/>
            <person name="Salamov A."/>
            <person name="Henrissat B."/>
            <person name="Wiebenga A."/>
            <person name="De vries R.P."/>
            <person name="Grigoriev I.V."/>
            <person name="Mortensen U.H."/>
            <person name="Andersen M.R."/>
            <person name="Baker S.E."/>
        </authorList>
    </citation>
    <scope>NUCLEOTIDE SEQUENCE</scope>
    <source>
        <strain evidence="1">IBT 28561</strain>
    </source>
</reference>
<proteinExistence type="predicted"/>
<dbReference type="VEuPathDB" id="FungiDB:P168DRAFT_287265"/>
<organism evidence="1 2">
    <name type="scientific">Aspergillus campestris (strain IBT 28561)</name>
    <dbReference type="NCBI Taxonomy" id="1392248"/>
    <lineage>
        <taxon>Eukaryota</taxon>
        <taxon>Fungi</taxon>
        <taxon>Dikarya</taxon>
        <taxon>Ascomycota</taxon>
        <taxon>Pezizomycotina</taxon>
        <taxon>Eurotiomycetes</taxon>
        <taxon>Eurotiomycetidae</taxon>
        <taxon>Eurotiales</taxon>
        <taxon>Aspergillaceae</taxon>
        <taxon>Aspergillus</taxon>
        <taxon>Aspergillus subgen. Circumdati</taxon>
    </lineage>
</organism>
<keyword evidence="2" id="KW-1185">Reference proteome</keyword>
<dbReference type="GeneID" id="36544061"/>
<dbReference type="OrthoDB" id="654211at2759"/>
<sequence length="65" mass="7645">MPSRCSLSRFLNAFFDGFHPHFPLLHPITFQMQNCDPESSYWRWLQWALNIATSVAKRSCCSRLP</sequence>
<evidence type="ECO:0000313" key="2">
    <source>
        <dbReference type="Proteomes" id="UP000234254"/>
    </source>
</evidence>
<comment type="caution">
    <text evidence="1">The sequence shown here is derived from an EMBL/GenBank/DDBJ whole genome shotgun (WGS) entry which is preliminary data.</text>
</comment>
<dbReference type="Proteomes" id="UP000234254">
    <property type="component" value="Unassembled WGS sequence"/>
</dbReference>
<gene>
    <name evidence="1" type="ORF">P168DRAFT_287265</name>
</gene>
<dbReference type="AlphaFoldDB" id="A0A2I1DH50"/>
<protein>
    <submittedName>
        <fullName evidence="1">Uncharacterized protein</fullName>
    </submittedName>
</protein>
<name>A0A2I1DH50_ASPC2</name>